<feature type="chain" id="PRO_5021346226" evidence="2">
    <location>
        <begin position="16"/>
        <end position="164"/>
    </location>
</feature>
<dbReference type="EMBL" id="BGPR01002401">
    <property type="protein sequence ID" value="GBM72824.1"/>
    <property type="molecule type" value="Genomic_DNA"/>
</dbReference>
<feature type="signal peptide" evidence="2">
    <location>
        <begin position="1"/>
        <end position="15"/>
    </location>
</feature>
<feature type="compositionally biased region" description="Basic residues" evidence="1">
    <location>
        <begin position="154"/>
        <end position="164"/>
    </location>
</feature>
<accession>A0A4Y2I5H7</accession>
<name>A0A4Y2I5H7_ARAVE</name>
<evidence type="ECO:0000256" key="1">
    <source>
        <dbReference type="SAM" id="MobiDB-lite"/>
    </source>
</evidence>
<proteinExistence type="predicted"/>
<reference evidence="3 4" key="1">
    <citation type="journal article" date="2019" name="Sci. Rep.">
        <title>Orb-weaving spider Araneus ventricosus genome elucidates the spidroin gene catalogue.</title>
        <authorList>
            <person name="Kono N."/>
            <person name="Nakamura H."/>
            <person name="Ohtoshi R."/>
            <person name="Moran D.A.P."/>
            <person name="Shinohara A."/>
            <person name="Yoshida Y."/>
            <person name="Fujiwara M."/>
            <person name="Mori M."/>
            <person name="Tomita M."/>
            <person name="Arakawa K."/>
        </authorList>
    </citation>
    <scope>NUCLEOTIDE SEQUENCE [LARGE SCALE GENOMIC DNA]</scope>
</reference>
<comment type="caution">
    <text evidence="3">The sequence shown here is derived from an EMBL/GenBank/DDBJ whole genome shotgun (WGS) entry which is preliminary data.</text>
</comment>
<protein>
    <submittedName>
        <fullName evidence="3">Uncharacterized protein</fullName>
    </submittedName>
</protein>
<sequence length="164" mass="18773">MITYILVLLVKMTVAKKHPGNFKRKGKGHLPNRRINSNTRRKILKHDHIHSLPGEVDIAKSTGNWKRRKGHLPNLENQLEENIEETSRQTKSSLGKTHKTSFLRESSSELVAALRLEFSMIHTFSASGEYSRKEARNGKGRKRPSTKSPDSNTRRKILKKLPTN</sequence>
<evidence type="ECO:0000256" key="2">
    <source>
        <dbReference type="SAM" id="SignalP"/>
    </source>
</evidence>
<keyword evidence="4" id="KW-1185">Reference proteome</keyword>
<keyword evidence="2" id="KW-0732">Signal</keyword>
<gene>
    <name evidence="3" type="ORF">AVEN_258532_1</name>
</gene>
<evidence type="ECO:0000313" key="4">
    <source>
        <dbReference type="Proteomes" id="UP000499080"/>
    </source>
</evidence>
<feature type="region of interest" description="Disordered" evidence="1">
    <location>
        <begin position="127"/>
        <end position="164"/>
    </location>
</feature>
<evidence type="ECO:0000313" key="3">
    <source>
        <dbReference type="EMBL" id="GBM72824.1"/>
    </source>
</evidence>
<feature type="region of interest" description="Disordered" evidence="1">
    <location>
        <begin position="85"/>
        <end position="104"/>
    </location>
</feature>
<organism evidence="3 4">
    <name type="scientific">Araneus ventricosus</name>
    <name type="common">Orbweaver spider</name>
    <name type="synonym">Epeira ventricosa</name>
    <dbReference type="NCBI Taxonomy" id="182803"/>
    <lineage>
        <taxon>Eukaryota</taxon>
        <taxon>Metazoa</taxon>
        <taxon>Ecdysozoa</taxon>
        <taxon>Arthropoda</taxon>
        <taxon>Chelicerata</taxon>
        <taxon>Arachnida</taxon>
        <taxon>Araneae</taxon>
        <taxon>Araneomorphae</taxon>
        <taxon>Entelegynae</taxon>
        <taxon>Araneoidea</taxon>
        <taxon>Araneidae</taxon>
        <taxon>Araneus</taxon>
    </lineage>
</organism>
<dbReference type="AlphaFoldDB" id="A0A4Y2I5H7"/>
<dbReference type="Proteomes" id="UP000499080">
    <property type="component" value="Unassembled WGS sequence"/>
</dbReference>